<keyword evidence="3" id="KW-1185">Reference proteome</keyword>
<feature type="transmembrane region" description="Helical" evidence="1">
    <location>
        <begin position="589"/>
        <end position="610"/>
    </location>
</feature>
<reference evidence="2 3" key="1">
    <citation type="journal article" date="2021" name="Nat. Commun.">
        <title>Genetic determinants of endophytism in the Arabidopsis root mycobiome.</title>
        <authorList>
            <person name="Mesny F."/>
            <person name="Miyauchi S."/>
            <person name="Thiergart T."/>
            <person name="Pickel B."/>
            <person name="Atanasova L."/>
            <person name="Karlsson M."/>
            <person name="Huettel B."/>
            <person name="Barry K.W."/>
            <person name="Haridas S."/>
            <person name="Chen C."/>
            <person name="Bauer D."/>
            <person name="Andreopoulos W."/>
            <person name="Pangilinan J."/>
            <person name="LaButti K."/>
            <person name="Riley R."/>
            <person name="Lipzen A."/>
            <person name="Clum A."/>
            <person name="Drula E."/>
            <person name="Henrissat B."/>
            <person name="Kohler A."/>
            <person name="Grigoriev I.V."/>
            <person name="Martin F.M."/>
            <person name="Hacquard S."/>
        </authorList>
    </citation>
    <scope>NUCLEOTIDE SEQUENCE [LARGE SCALE GENOMIC DNA]</scope>
    <source>
        <strain evidence="2 3">MPI-SDFR-AT-0080</strain>
    </source>
</reference>
<feature type="transmembrane region" description="Helical" evidence="1">
    <location>
        <begin position="472"/>
        <end position="493"/>
    </location>
</feature>
<feature type="transmembrane region" description="Helical" evidence="1">
    <location>
        <begin position="137"/>
        <end position="160"/>
    </location>
</feature>
<dbReference type="PANTHER" id="PTHR37544:SF1">
    <property type="entry name" value="PHOSPHORIBOSYLAMINOIMIDAZOLE-SUCCINOCARBOXAMIDE SYNTHASE"/>
    <property type="match status" value="1"/>
</dbReference>
<proteinExistence type="predicted"/>
<feature type="transmembrane region" description="Helical" evidence="1">
    <location>
        <begin position="72"/>
        <end position="90"/>
    </location>
</feature>
<feature type="transmembrane region" description="Helical" evidence="1">
    <location>
        <begin position="630"/>
        <end position="651"/>
    </location>
</feature>
<keyword evidence="1" id="KW-0812">Transmembrane</keyword>
<evidence type="ECO:0000313" key="3">
    <source>
        <dbReference type="Proteomes" id="UP000774617"/>
    </source>
</evidence>
<accession>A0ABQ8GM10</accession>
<dbReference type="Pfam" id="PF11915">
    <property type="entry name" value="DUF3433"/>
    <property type="match status" value="2"/>
</dbReference>
<keyword evidence="1" id="KW-1133">Transmembrane helix</keyword>
<protein>
    <submittedName>
        <fullName evidence="2">Uncharacterized protein</fullName>
    </submittedName>
</protein>
<comment type="caution">
    <text evidence="2">The sequence shown here is derived from an EMBL/GenBank/DDBJ whole genome shotgun (WGS) entry which is preliminary data.</text>
</comment>
<evidence type="ECO:0000313" key="2">
    <source>
        <dbReference type="EMBL" id="KAH7057391.1"/>
    </source>
</evidence>
<sequence>MASEAEVESVQVRTAKADADWWNPVFLQKRVLLAFLVTYGGLIVAFCALMSYSGKHAGLGTVPRRNYLLWQYGPTAGLTLIATLWGRVVYRAKQLAPWQLMAQGPQPAERSVLLDLVSPFNPLVLLRSARTPGTRSVPVAIACSMIIRLVIVLSTGLFVVQTIPMERQQHNPVVVGVYADINPTAFHSHHSDHRPLARVLAVNSNNLPYPKGTTPDYAFEPIDFSLSSETTTLVNERDVFHGEITCEPLSAQGVLATTWESGPKEISLSLDLTLHSETYGTINITATKSLTRGFFYNLNTAPVLEQPDDKPHFVLSIGTTDTAFSNSLRPAAINVSSVLCHPDYGISPGTVAIDTTDKAGSTLSFSVPKVTIADEADSRKLPGLSPIDLVSIWDLSPENRGLSLLPVLTAILGANASDIVTDANMLCTGAEQLYRSVAAQAANLYLLTQAEKPTNGSRFVPEARLLVRKSTFGIIQGLLFCLLGLTALLMLLVPKASIPCNVGSIGGMMMVVAQCPDLIACLRRTGHLDIVQVRHAVSMGRLWLTERPSAALEQEFRIVAEPGLATDTPRLVEMRARTARWYIPPSIRLCFRTCLFAAILLVLGTIDFLYRFGQAHEGIIDVELSDNYANYASTFVPAFVLASIGLMYAGFDFSVRLFQPYDILRRDDTRTSGRRVLFEDYLGKIRLHCLWSALRHGHIPVVASSLGMIAASFLPILVSGVFHTQPVQRTFEVQLWQNSSFGTDFPNLLQYNPYWSRGGGTLLDIYEQGTAIANLIALDGASEPGFTTGTLAFPHLAAIWPEPYHTRKDLRSGKIRARVPAVRAKANCTAIQADGIYANSTYPVRTKSFEYSVGACAMLRPGCSIYNPRPNPVSLPCPDFMGGDAHRPEYSMSLDVAVLPGMYFGSLSSLQTPADAECREQQYLAIVGQADADGKTANNLSMVTCLPYVESVIAEVTLEASDLSISRRHQPKPDESTTVLLDRVSVPLLAMMMYRNFVSRPQTSDGSHFRLDNLSSTPSQAYVDGFFAYMLAGKQAPSPADIVGPANQDRLVAAIDDAYGRTVAQVLNVWRLPPAPDQAVQRISATAIFDSRERLAQSTVPTRILQCLLALMLVCLLVVHFSLRVNKTLPMNPCSIAAVASLLVYADLLGVVPKGAEFMPQKDMEALLKHHRVSMGWWRDGKFGIGIGRAEQEDLAG</sequence>
<name>A0ABQ8GM10_9PEZI</name>
<evidence type="ECO:0000256" key="1">
    <source>
        <dbReference type="SAM" id="Phobius"/>
    </source>
</evidence>
<dbReference type="Proteomes" id="UP000774617">
    <property type="component" value="Unassembled WGS sequence"/>
</dbReference>
<dbReference type="EMBL" id="JAGTJR010000007">
    <property type="protein sequence ID" value="KAH7057391.1"/>
    <property type="molecule type" value="Genomic_DNA"/>
</dbReference>
<dbReference type="PANTHER" id="PTHR37544">
    <property type="entry name" value="SPRAY-RELATED"/>
    <property type="match status" value="1"/>
</dbReference>
<organism evidence="2 3">
    <name type="scientific">Macrophomina phaseolina</name>
    <dbReference type="NCBI Taxonomy" id="35725"/>
    <lineage>
        <taxon>Eukaryota</taxon>
        <taxon>Fungi</taxon>
        <taxon>Dikarya</taxon>
        <taxon>Ascomycota</taxon>
        <taxon>Pezizomycotina</taxon>
        <taxon>Dothideomycetes</taxon>
        <taxon>Dothideomycetes incertae sedis</taxon>
        <taxon>Botryosphaeriales</taxon>
        <taxon>Botryosphaeriaceae</taxon>
        <taxon>Macrophomina</taxon>
    </lineage>
</organism>
<keyword evidence="1" id="KW-0472">Membrane</keyword>
<feature type="transmembrane region" description="Helical" evidence="1">
    <location>
        <begin position="31"/>
        <end position="52"/>
    </location>
</feature>
<dbReference type="InterPro" id="IPR021840">
    <property type="entry name" value="DUF3433"/>
</dbReference>
<gene>
    <name evidence="2" type="ORF">B0J12DRAFT_412800</name>
</gene>